<dbReference type="Proteomes" id="UP001211907">
    <property type="component" value="Unassembled WGS sequence"/>
</dbReference>
<evidence type="ECO:0000256" key="5">
    <source>
        <dbReference type="SAM" id="SignalP"/>
    </source>
</evidence>
<dbReference type="InterPro" id="IPR021109">
    <property type="entry name" value="Peptidase_aspartic_dom_sf"/>
</dbReference>
<keyword evidence="5" id="KW-0732">Signal</keyword>
<accession>A0AAD5T866</accession>
<dbReference type="CDD" id="cd05471">
    <property type="entry name" value="pepsin_like"/>
    <property type="match status" value="1"/>
</dbReference>
<proteinExistence type="inferred from homology"/>
<dbReference type="Gene3D" id="2.40.70.10">
    <property type="entry name" value="Acid Proteases"/>
    <property type="match status" value="2"/>
</dbReference>
<feature type="region of interest" description="Disordered" evidence="4">
    <location>
        <begin position="397"/>
        <end position="469"/>
    </location>
</feature>
<dbReference type="PROSITE" id="PS51767">
    <property type="entry name" value="PEPTIDASE_A1"/>
    <property type="match status" value="1"/>
</dbReference>
<gene>
    <name evidence="7" type="ORF">HK100_010649</name>
</gene>
<evidence type="ECO:0000256" key="1">
    <source>
        <dbReference type="ARBA" id="ARBA00007447"/>
    </source>
</evidence>
<evidence type="ECO:0000313" key="8">
    <source>
        <dbReference type="Proteomes" id="UP001211907"/>
    </source>
</evidence>
<dbReference type="InterPro" id="IPR001461">
    <property type="entry name" value="Aspartic_peptidase_A1"/>
</dbReference>
<keyword evidence="8" id="KW-1185">Reference proteome</keyword>
<feature type="compositionally biased region" description="Low complexity" evidence="4">
    <location>
        <begin position="397"/>
        <end position="463"/>
    </location>
</feature>
<sequence>MLVSQLLLALLAAAVITITRDPSKNKGPLNSVRIARHRYGLNITLDSDSDIQRRTTYLSNWGDELYTATATLAGQSFSFDLDTGSSDVWVRGPSCTSSDGSCGVAGQPTFSTSGTTATNTGSTWTTVYGSGEVSGDIYSGSVSLDGVSATIKFGVSTFETGFDTPGDGLWGLAFSTINEISGGNFVSLAKITLFSFYLSDWINGDAGELSINAIDSSRYTGTLEYVSLSSDTYYEFNPTGGTFTVNGVSTAVTSGSNGAIADTGTTFWYVPSAIAATLNKAIGAPTYSNSLGVYPIACSVYSTGPSIVFALGSVSISIGPNQYVYSLEDGSCVSGITTIGTISSGSLAYIFGDIFLRAAYTVFDVTNNRLGFAQAIHPAPVVNNPSTSLTGYIPGTATPTNAAATTTTTTAPTTTSTTTTTTTTTAIAPTTTSTTTTTTTTTTTKTVSTTTTTTKTTTRTSTTRTRRTR</sequence>
<feature type="signal peptide" evidence="5">
    <location>
        <begin position="1"/>
        <end position="17"/>
    </location>
</feature>
<name>A0AAD5T866_9FUNG</name>
<dbReference type="InterPro" id="IPR033121">
    <property type="entry name" value="PEPTIDASE_A1"/>
</dbReference>
<feature type="domain" description="Peptidase A1" evidence="6">
    <location>
        <begin position="66"/>
        <end position="373"/>
    </location>
</feature>
<keyword evidence="2 3" id="KW-0064">Aspartyl protease</keyword>
<reference evidence="7" key="1">
    <citation type="submission" date="2020-05" db="EMBL/GenBank/DDBJ databases">
        <title>Phylogenomic resolution of chytrid fungi.</title>
        <authorList>
            <person name="Stajich J.E."/>
            <person name="Amses K."/>
            <person name="Simmons R."/>
            <person name="Seto K."/>
            <person name="Myers J."/>
            <person name="Bonds A."/>
            <person name="Quandt C.A."/>
            <person name="Barry K."/>
            <person name="Liu P."/>
            <person name="Grigoriev I."/>
            <person name="Longcore J.E."/>
            <person name="James T.Y."/>
        </authorList>
    </citation>
    <scope>NUCLEOTIDE SEQUENCE</scope>
    <source>
        <strain evidence="7">JEL0513</strain>
    </source>
</reference>
<organism evidence="7 8">
    <name type="scientific">Physocladia obscura</name>
    <dbReference type="NCBI Taxonomy" id="109957"/>
    <lineage>
        <taxon>Eukaryota</taxon>
        <taxon>Fungi</taxon>
        <taxon>Fungi incertae sedis</taxon>
        <taxon>Chytridiomycota</taxon>
        <taxon>Chytridiomycota incertae sedis</taxon>
        <taxon>Chytridiomycetes</taxon>
        <taxon>Chytridiales</taxon>
        <taxon>Chytriomycetaceae</taxon>
        <taxon>Physocladia</taxon>
    </lineage>
</organism>
<dbReference type="PANTHER" id="PTHR47966:SF51">
    <property type="entry name" value="BETA-SITE APP-CLEAVING ENZYME, ISOFORM A-RELATED"/>
    <property type="match status" value="1"/>
</dbReference>
<dbReference type="InterPro" id="IPR001969">
    <property type="entry name" value="Aspartic_peptidase_AS"/>
</dbReference>
<dbReference type="InterPro" id="IPR034164">
    <property type="entry name" value="Pepsin-like_dom"/>
</dbReference>
<keyword evidence="3" id="KW-0645">Protease</keyword>
<protein>
    <recommendedName>
        <fullName evidence="6">Peptidase A1 domain-containing protein</fullName>
    </recommendedName>
</protein>
<keyword evidence="3" id="KW-0378">Hydrolase</keyword>
<dbReference type="PROSITE" id="PS00141">
    <property type="entry name" value="ASP_PROTEASE"/>
    <property type="match status" value="1"/>
</dbReference>
<evidence type="ECO:0000259" key="6">
    <source>
        <dbReference type="PROSITE" id="PS51767"/>
    </source>
</evidence>
<evidence type="ECO:0000256" key="4">
    <source>
        <dbReference type="SAM" id="MobiDB-lite"/>
    </source>
</evidence>
<feature type="chain" id="PRO_5041988235" description="Peptidase A1 domain-containing protein" evidence="5">
    <location>
        <begin position="18"/>
        <end position="469"/>
    </location>
</feature>
<dbReference type="AlphaFoldDB" id="A0AAD5T866"/>
<evidence type="ECO:0000256" key="3">
    <source>
        <dbReference type="RuleBase" id="RU000454"/>
    </source>
</evidence>
<evidence type="ECO:0000256" key="2">
    <source>
        <dbReference type="ARBA" id="ARBA00022750"/>
    </source>
</evidence>
<evidence type="ECO:0000313" key="7">
    <source>
        <dbReference type="EMBL" id="KAJ3125711.1"/>
    </source>
</evidence>
<dbReference type="EMBL" id="JADGJH010000596">
    <property type="protein sequence ID" value="KAJ3125711.1"/>
    <property type="molecule type" value="Genomic_DNA"/>
</dbReference>
<dbReference type="PANTHER" id="PTHR47966">
    <property type="entry name" value="BETA-SITE APP-CLEAVING ENZYME, ISOFORM A-RELATED"/>
    <property type="match status" value="1"/>
</dbReference>
<dbReference type="GO" id="GO:0004190">
    <property type="term" value="F:aspartic-type endopeptidase activity"/>
    <property type="evidence" value="ECO:0007669"/>
    <property type="project" value="UniProtKB-KW"/>
</dbReference>
<dbReference type="SUPFAM" id="SSF50630">
    <property type="entry name" value="Acid proteases"/>
    <property type="match status" value="1"/>
</dbReference>
<dbReference type="GO" id="GO:0006508">
    <property type="term" value="P:proteolysis"/>
    <property type="evidence" value="ECO:0007669"/>
    <property type="project" value="UniProtKB-KW"/>
</dbReference>
<comment type="caution">
    <text evidence="7">The sequence shown here is derived from an EMBL/GenBank/DDBJ whole genome shotgun (WGS) entry which is preliminary data.</text>
</comment>
<dbReference type="Pfam" id="PF00026">
    <property type="entry name" value="Asp"/>
    <property type="match status" value="1"/>
</dbReference>
<dbReference type="PRINTS" id="PR00792">
    <property type="entry name" value="PEPSIN"/>
</dbReference>
<comment type="similarity">
    <text evidence="1 3">Belongs to the peptidase A1 family.</text>
</comment>